<sequence length="295" mass="31992">MSGLDVAAAIIGIAGVEMTVAKELTDIAGAIGSAEEEVRICATDTDLFSRMLINFSTALKATTAKSGSAQHTAEGLIDRCGRVLDLFERLISKLTILLNNYRESEHQIRQISLRFQWYFSQRSKVTFYQHAVVEHGVRSARPALAQPAPDTQGQARLLLPGIQNRNQPESSEYEVEEPDDDLTVQDPNIDDTEVDDILRDEHLDDDAGHDTKLTLYVDLLSLQNGVSRLAASVLRITASIQGPSLDSPSNTETNSTHLESVHAEPQVTGMSLSSLKTISHGGLASLFLGCANPGP</sequence>
<protein>
    <recommendedName>
        <fullName evidence="3">Fungal N-terminal domain-containing protein</fullName>
    </recommendedName>
</protein>
<organism evidence="1 2">
    <name type="scientific">Lepraria finkii</name>
    <dbReference type="NCBI Taxonomy" id="1340010"/>
    <lineage>
        <taxon>Eukaryota</taxon>
        <taxon>Fungi</taxon>
        <taxon>Dikarya</taxon>
        <taxon>Ascomycota</taxon>
        <taxon>Pezizomycotina</taxon>
        <taxon>Lecanoromycetes</taxon>
        <taxon>OSLEUM clade</taxon>
        <taxon>Lecanoromycetidae</taxon>
        <taxon>Lecanorales</taxon>
        <taxon>Lecanorineae</taxon>
        <taxon>Stereocaulaceae</taxon>
        <taxon>Lepraria</taxon>
    </lineage>
</organism>
<comment type="caution">
    <text evidence="1">The sequence shown here is derived from an EMBL/GenBank/DDBJ whole genome shotgun (WGS) entry which is preliminary data.</text>
</comment>
<evidence type="ECO:0000313" key="2">
    <source>
        <dbReference type="Proteomes" id="UP001590951"/>
    </source>
</evidence>
<name>A0ABR4B350_9LECA</name>
<evidence type="ECO:0000313" key="1">
    <source>
        <dbReference type="EMBL" id="KAL2051411.1"/>
    </source>
</evidence>
<dbReference type="EMBL" id="JBHFEH010000035">
    <property type="protein sequence ID" value="KAL2051411.1"/>
    <property type="molecule type" value="Genomic_DNA"/>
</dbReference>
<gene>
    <name evidence="1" type="ORF">ABVK25_008278</name>
</gene>
<proteinExistence type="predicted"/>
<dbReference type="Proteomes" id="UP001590951">
    <property type="component" value="Unassembled WGS sequence"/>
</dbReference>
<keyword evidence="2" id="KW-1185">Reference proteome</keyword>
<evidence type="ECO:0008006" key="3">
    <source>
        <dbReference type="Google" id="ProtNLM"/>
    </source>
</evidence>
<accession>A0ABR4B350</accession>
<reference evidence="1 2" key="1">
    <citation type="submission" date="2024-09" db="EMBL/GenBank/DDBJ databases">
        <title>Rethinking Asexuality: The Enigmatic Case of Functional Sexual Genes in Lepraria (Stereocaulaceae).</title>
        <authorList>
            <person name="Doellman M."/>
            <person name="Sun Y."/>
            <person name="Barcenas-Pena A."/>
            <person name="Lumbsch H.T."/>
            <person name="Grewe F."/>
        </authorList>
    </citation>
    <scope>NUCLEOTIDE SEQUENCE [LARGE SCALE GENOMIC DNA]</scope>
    <source>
        <strain evidence="1 2">Grewe 0041</strain>
    </source>
</reference>